<dbReference type="InterPro" id="IPR000182">
    <property type="entry name" value="GNAT_dom"/>
</dbReference>
<evidence type="ECO:0000313" key="2">
    <source>
        <dbReference type="EMBL" id="QMU27975.1"/>
    </source>
</evidence>
<dbReference type="Proteomes" id="UP000514509">
    <property type="component" value="Chromosome"/>
</dbReference>
<dbReference type="Gene3D" id="3.40.630.30">
    <property type="match status" value="1"/>
</dbReference>
<dbReference type="EMBL" id="CP055153">
    <property type="protein sequence ID" value="QMU27975.1"/>
    <property type="molecule type" value="Genomic_DNA"/>
</dbReference>
<evidence type="ECO:0000259" key="1">
    <source>
        <dbReference type="PROSITE" id="PS51186"/>
    </source>
</evidence>
<dbReference type="PROSITE" id="PS51186">
    <property type="entry name" value="GNAT"/>
    <property type="match status" value="1"/>
</dbReference>
<dbReference type="RefSeq" id="WP_182415165.1">
    <property type="nucleotide sequence ID" value="NZ_CP055153.1"/>
</dbReference>
<feature type="domain" description="N-acetyltransferase" evidence="1">
    <location>
        <begin position="17"/>
        <end position="162"/>
    </location>
</feature>
<dbReference type="GO" id="GO:0016747">
    <property type="term" value="F:acyltransferase activity, transferring groups other than amino-acyl groups"/>
    <property type="evidence" value="ECO:0007669"/>
    <property type="project" value="InterPro"/>
</dbReference>
<dbReference type="KEGG" id="add:HUW48_07905"/>
<sequence>MHLSLQSCSIRKWQPGDELALAKHANNYNIWINLRNSFPYPYTLQDAQNWILIANASEPITNFALEINGEAAGGIGLILQPDVYSKSAEIGYWLSEMYWNRGIVTEALSAITDYGFENLQLKRIYAAVFDWNIKSARVLEKAGYQFEGKLYKSVYKNGKLIDSLLYAAIKPNTGA</sequence>
<gene>
    <name evidence="2" type="ORF">HUW48_07905</name>
</gene>
<dbReference type="SUPFAM" id="SSF55729">
    <property type="entry name" value="Acyl-CoA N-acyltransferases (Nat)"/>
    <property type="match status" value="1"/>
</dbReference>
<evidence type="ECO:0000313" key="3">
    <source>
        <dbReference type="Proteomes" id="UP000514509"/>
    </source>
</evidence>
<dbReference type="PANTHER" id="PTHR43328">
    <property type="entry name" value="ACETYLTRANSFERASE-RELATED"/>
    <property type="match status" value="1"/>
</dbReference>
<dbReference type="InterPro" id="IPR016181">
    <property type="entry name" value="Acyl_CoA_acyltransferase"/>
</dbReference>
<protein>
    <submittedName>
        <fullName evidence="2">GNAT family N-acetyltransferase</fullName>
    </submittedName>
</protein>
<dbReference type="Pfam" id="PF13302">
    <property type="entry name" value="Acetyltransf_3"/>
    <property type="match status" value="1"/>
</dbReference>
<reference evidence="2 3" key="1">
    <citation type="submission" date="2020-08" db="EMBL/GenBank/DDBJ databases">
        <title>Adhaeribacter dokdonensis sp. nov., isolated from the rhizosphere of Elymus tsukushiensis, a plant native to the Dokdo Islands, Republic of Korea.</title>
        <authorList>
            <person name="Ghim S.Y."/>
        </authorList>
    </citation>
    <scope>NUCLEOTIDE SEQUENCE [LARGE SCALE GENOMIC DNA]</scope>
    <source>
        <strain evidence="2 3">KUDC8001</strain>
    </source>
</reference>
<dbReference type="AlphaFoldDB" id="A0A7L7L626"/>
<accession>A0A7L7L626</accession>
<organism evidence="2 3">
    <name type="scientific">Adhaeribacter radiodurans</name>
    <dbReference type="NCBI Taxonomy" id="2745197"/>
    <lineage>
        <taxon>Bacteria</taxon>
        <taxon>Pseudomonadati</taxon>
        <taxon>Bacteroidota</taxon>
        <taxon>Cytophagia</taxon>
        <taxon>Cytophagales</taxon>
        <taxon>Hymenobacteraceae</taxon>
        <taxon>Adhaeribacter</taxon>
    </lineage>
</organism>
<name>A0A7L7L626_9BACT</name>
<keyword evidence="2" id="KW-0808">Transferase</keyword>
<dbReference type="PANTHER" id="PTHR43328:SF1">
    <property type="entry name" value="N-ACETYLTRANSFERASE DOMAIN-CONTAINING PROTEIN"/>
    <property type="match status" value="1"/>
</dbReference>
<proteinExistence type="predicted"/>
<keyword evidence="3" id="KW-1185">Reference proteome</keyword>